<feature type="region of interest" description="Disordered" evidence="1">
    <location>
        <begin position="1"/>
        <end position="250"/>
    </location>
</feature>
<feature type="compositionally biased region" description="Low complexity" evidence="1">
    <location>
        <begin position="225"/>
        <end position="236"/>
    </location>
</feature>
<accession>A0AAV2HDI7</accession>
<evidence type="ECO:0000313" key="2">
    <source>
        <dbReference type="EMBL" id="CAL1531936.1"/>
    </source>
</evidence>
<feature type="compositionally biased region" description="Polar residues" evidence="1">
    <location>
        <begin position="191"/>
        <end position="219"/>
    </location>
</feature>
<proteinExistence type="predicted"/>
<name>A0AAV2HDI7_LYMST</name>
<feature type="compositionally biased region" description="Polar residues" evidence="1">
    <location>
        <begin position="28"/>
        <end position="51"/>
    </location>
</feature>
<feature type="compositionally biased region" description="Low complexity" evidence="1">
    <location>
        <begin position="160"/>
        <end position="170"/>
    </location>
</feature>
<evidence type="ECO:0000313" key="3">
    <source>
        <dbReference type="Proteomes" id="UP001497497"/>
    </source>
</evidence>
<keyword evidence="3" id="KW-1185">Reference proteome</keyword>
<comment type="caution">
    <text evidence="2">The sequence shown here is derived from an EMBL/GenBank/DDBJ whole genome shotgun (WGS) entry which is preliminary data.</text>
</comment>
<dbReference type="EMBL" id="CAXITT010000101">
    <property type="protein sequence ID" value="CAL1531936.1"/>
    <property type="molecule type" value="Genomic_DNA"/>
</dbReference>
<organism evidence="2 3">
    <name type="scientific">Lymnaea stagnalis</name>
    <name type="common">Great pond snail</name>
    <name type="synonym">Helix stagnalis</name>
    <dbReference type="NCBI Taxonomy" id="6523"/>
    <lineage>
        <taxon>Eukaryota</taxon>
        <taxon>Metazoa</taxon>
        <taxon>Spiralia</taxon>
        <taxon>Lophotrochozoa</taxon>
        <taxon>Mollusca</taxon>
        <taxon>Gastropoda</taxon>
        <taxon>Heterobranchia</taxon>
        <taxon>Euthyneura</taxon>
        <taxon>Panpulmonata</taxon>
        <taxon>Hygrophila</taxon>
        <taxon>Lymnaeoidea</taxon>
        <taxon>Lymnaeidae</taxon>
        <taxon>Lymnaea</taxon>
    </lineage>
</organism>
<dbReference type="AlphaFoldDB" id="A0AAV2HDI7"/>
<feature type="non-terminal residue" evidence="2">
    <location>
        <position position="304"/>
    </location>
</feature>
<feature type="compositionally biased region" description="Polar residues" evidence="1">
    <location>
        <begin position="78"/>
        <end position="110"/>
    </location>
</feature>
<dbReference type="Proteomes" id="UP001497497">
    <property type="component" value="Unassembled WGS sequence"/>
</dbReference>
<sequence>MSSPPVNEPEKESSNSGTRPDPQENDDTLSPQEISGTMPSQRSKTASSSSPREAGGPMLSLRSKEGSSSSPHEASGPMPSQRSKTDSSSSPNKTSGPMLSPRNKTGSSPSPHEAGGPTLGLRSKEGSSSSPHEASGPMPSQRSKTDSSSSPHEASGPMLSPRSKTVSSSSPHVAGGPMLLSPRSKEALTPSLLSPNQRSHGKTGSDTYLQSRNDTPNPNSKKSKLASFKASENKLGPFPPKPPLKTPSKFDTTQGGHFWYDEIPPSLYRHLPDIPMKLLPDFLNTRRTEILCEDLDSEQRRLLR</sequence>
<feature type="compositionally biased region" description="Polar residues" evidence="1">
    <location>
        <begin position="126"/>
        <end position="152"/>
    </location>
</feature>
<protein>
    <submittedName>
        <fullName evidence="2">Uncharacterized protein</fullName>
    </submittedName>
</protein>
<gene>
    <name evidence="2" type="ORF">GSLYS_00006015001</name>
</gene>
<reference evidence="2 3" key="1">
    <citation type="submission" date="2024-04" db="EMBL/GenBank/DDBJ databases">
        <authorList>
            <consortium name="Genoscope - CEA"/>
            <person name="William W."/>
        </authorList>
    </citation>
    <scope>NUCLEOTIDE SEQUENCE [LARGE SCALE GENOMIC DNA]</scope>
</reference>
<evidence type="ECO:0000256" key="1">
    <source>
        <dbReference type="SAM" id="MobiDB-lite"/>
    </source>
</evidence>